<accession>A0A3M6XIY1</accession>
<reference evidence="13 14" key="1">
    <citation type="journal article" date="2018" name="BMC Genomics">
        <title>Genomic evidence for intraspecific hybridization in a clonal and extremely halotolerant yeast.</title>
        <authorList>
            <person name="Gostincar C."/>
            <person name="Stajich J.E."/>
            <person name="Zupancic J."/>
            <person name="Zalar P."/>
            <person name="Gunde-Cimerman N."/>
        </authorList>
    </citation>
    <scope>NUCLEOTIDE SEQUENCE [LARGE SCALE GENOMIC DNA]</scope>
    <source>
        <strain evidence="11 14">EXF-6656</strain>
        <strain evidence="12 13">EXF-6669</strain>
    </source>
</reference>
<comment type="cofactor">
    <cofactor evidence="2 10">
        <name>Ca(2+)</name>
        <dbReference type="ChEBI" id="CHEBI:29108"/>
    </cofactor>
</comment>
<keyword evidence="5 10" id="KW-0964">Secreted</keyword>
<evidence type="ECO:0000313" key="12">
    <source>
        <dbReference type="EMBL" id="RMY22137.1"/>
    </source>
</evidence>
<dbReference type="AlphaFoldDB" id="A0A3M6XIY1"/>
<dbReference type="GO" id="GO:0045490">
    <property type="term" value="P:pectin catabolic process"/>
    <property type="evidence" value="ECO:0007669"/>
    <property type="project" value="TreeGrafter"/>
</dbReference>
<evidence type="ECO:0000313" key="11">
    <source>
        <dbReference type="EMBL" id="RMX90518.1"/>
    </source>
</evidence>
<comment type="subcellular location">
    <subcellularLocation>
        <location evidence="3 10">Secreted</location>
    </subcellularLocation>
</comment>
<evidence type="ECO:0000256" key="1">
    <source>
        <dbReference type="ARBA" id="ARBA00000695"/>
    </source>
</evidence>
<dbReference type="EC" id="4.2.2.2" evidence="10"/>
<dbReference type="Proteomes" id="UP000281245">
    <property type="component" value="Unassembled WGS sequence"/>
</dbReference>
<dbReference type="GO" id="GO:0005576">
    <property type="term" value="C:extracellular region"/>
    <property type="evidence" value="ECO:0007669"/>
    <property type="project" value="UniProtKB-SubCell"/>
</dbReference>
<dbReference type="GO" id="GO:0030570">
    <property type="term" value="F:pectate lyase activity"/>
    <property type="evidence" value="ECO:0007669"/>
    <property type="project" value="UniProtKB-UniRule"/>
</dbReference>
<comment type="similarity">
    <text evidence="4 10">Belongs to the polysaccharide lyase 3 family.</text>
</comment>
<dbReference type="OrthoDB" id="441042at2759"/>
<dbReference type="InterPro" id="IPR012334">
    <property type="entry name" value="Pectin_lyas_fold"/>
</dbReference>
<evidence type="ECO:0000256" key="8">
    <source>
        <dbReference type="ARBA" id="ARBA00023239"/>
    </source>
</evidence>
<evidence type="ECO:0000256" key="9">
    <source>
        <dbReference type="ARBA" id="ARBA00025679"/>
    </source>
</evidence>
<protein>
    <recommendedName>
        <fullName evidence="10">Pectate lyase</fullName>
        <ecNumber evidence="10">4.2.2.2</ecNumber>
    </recommendedName>
</protein>
<evidence type="ECO:0000256" key="2">
    <source>
        <dbReference type="ARBA" id="ARBA00001913"/>
    </source>
</evidence>
<dbReference type="Gene3D" id="2.160.20.10">
    <property type="entry name" value="Single-stranded right-handed beta-helix, Pectin lyase-like"/>
    <property type="match status" value="1"/>
</dbReference>
<comment type="function">
    <text evidence="9 10">Pectinolytic enzyme consist of four classes of enzymes: pectin lyase, polygalacturonase, pectin methylesterase and rhamnogalacturonase. Among pectinolytic enzymes, pectin lyase is the most important in depolymerization of pectin, since it cleaves internal glycosidic bonds of highly methylated pectins. Favors pectate, the anion, over pectin, the methyl ester.</text>
</comment>
<sequence>MDKIGTVVKGLSSPKHLERSASVLTINHNMRSITMMVALLGVAMASPAPNLFEPTPALAKRFATKTMPASSGYSVFSTPKVVTGTFDGGMKKFDRGVSCTGDAEGGDSDAVFQIESGGTLKNVIIGKKQIEGVHCMGPCTIQNVWWEDVCEDALTIKQTSGTSYVTGGGAFHASDKIVQHNGGGTVSIKDFYAEDFGKVYRSCGNCKTQYKRTVQMSGVWAVDGSLLAGINSNYGDTATIADSCADDVNSICTWYQGNNNGKEPKKLGSGPSSYCIYSDSEVDDCPA</sequence>
<evidence type="ECO:0000256" key="10">
    <source>
        <dbReference type="RuleBase" id="RU367009"/>
    </source>
</evidence>
<gene>
    <name evidence="12" type="ORF">D0867_02908</name>
    <name evidence="11" type="ORF">D0869_00005</name>
</gene>
<dbReference type="InterPro" id="IPR011050">
    <property type="entry name" value="Pectin_lyase_fold/virulence"/>
</dbReference>
<keyword evidence="6" id="KW-0732">Signal</keyword>
<evidence type="ECO:0000256" key="3">
    <source>
        <dbReference type="ARBA" id="ARBA00004613"/>
    </source>
</evidence>
<evidence type="ECO:0000313" key="13">
    <source>
        <dbReference type="Proteomes" id="UP000271337"/>
    </source>
</evidence>
<dbReference type="InterPro" id="IPR004898">
    <property type="entry name" value="Pectate_lyase_PlyH/PlyE-like"/>
</dbReference>
<evidence type="ECO:0000256" key="7">
    <source>
        <dbReference type="ARBA" id="ARBA00022837"/>
    </source>
</evidence>
<comment type="caution">
    <text evidence="11">The sequence shown here is derived from an EMBL/GenBank/DDBJ whole genome shotgun (WGS) entry which is preliminary data.</text>
</comment>
<comment type="catalytic activity">
    <reaction evidence="1 10">
        <text>Eliminative cleavage of (1-&gt;4)-alpha-D-galacturonan to give oligosaccharides with 4-deoxy-alpha-D-galact-4-enuronosyl groups at their non-reducing ends.</text>
        <dbReference type="EC" id="4.2.2.2"/>
    </reaction>
</comment>
<organism evidence="11 14">
    <name type="scientific">Hortaea werneckii</name>
    <name type="common">Black yeast</name>
    <name type="synonym">Cladosporium werneckii</name>
    <dbReference type="NCBI Taxonomy" id="91943"/>
    <lineage>
        <taxon>Eukaryota</taxon>
        <taxon>Fungi</taxon>
        <taxon>Dikarya</taxon>
        <taxon>Ascomycota</taxon>
        <taxon>Pezizomycotina</taxon>
        <taxon>Dothideomycetes</taxon>
        <taxon>Dothideomycetidae</taxon>
        <taxon>Mycosphaerellales</taxon>
        <taxon>Teratosphaeriaceae</taxon>
        <taxon>Hortaea</taxon>
    </lineage>
</organism>
<dbReference type="PANTHER" id="PTHR33407:SF9">
    <property type="entry name" value="PECTATE LYASE F-RELATED"/>
    <property type="match status" value="1"/>
</dbReference>
<proteinExistence type="inferred from homology"/>
<dbReference type="SUPFAM" id="SSF51126">
    <property type="entry name" value="Pectin lyase-like"/>
    <property type="match status" value="1"/>
</dbReference>
<keyword evidence="8 10" id="KW-0456">Lyase</keyword>
<dbReference type="Pfam" id="PF03211">
    <property type="entry name" value="Pectate_lyase"/>
    <property type="match status" value="1"/>
</dbReference>
<evidence type="ECO:0000256" key="4">
    <source>
        <dbReference type="ARBA" id="ARBA00006463"/>
    </source>
</evidence>
<dbReference type="EMBL" id="QWIL01000205">
    <property type="protein sequence ID" value="RMY22137.1"/>
    <property type="molecule type" value="Genomic_DNA"/>
</dbReference>
<dbReference type="EMBL" id="QWIJ01000001">
    <property type="protein sequence ID" value="RMX90518.1"/>
    <property type="molecule type" value="Genomic_DNA"/>
</dbReference>
<name>A0A3M6XIY1_HORWE</name>
<keyword evidence="7 10" id="KW-0106">Calcium</keyword>
<evidence type="ECO:0000313" key="14">
    <source>
        <dbReference type="Proteomes" id="UP000281245"/>
    </source>
</evidence>
<dbReference type="PANTHER" id="PTHR33407">
    <property type="entry name" value="PECTATE LYASE F-RELATED"/>
    <property type="match status" value="1"/>
</dbReference>
<dbReference type="Proteomes" id="UP000271337">
    <property type="component" value="Unassembled WGS sequence"/>
</dbReference>
<evidence type="ECO:0000256" key="6">
    <source>
        <dbReference type="ARBA" id="ARBA00022729"/>
    </source>
</evidence>
<evidence type="ECO:0000256" key="5">
    <source>
        <dbReference type="ARBA" id="ARBA00022525"/>
    </source>
</evidence>
<dbReference type="VEuPathDB" id="FungiDB:BTJ68_11698"/>